<reference evidence="2 3" key="1">
    <citation type="submission" date="2020-10" db="EMBL/GenBank/DDBJ databases">
        <title>Mucilaginibacter mali sp. nov., isolated from rhizosphere soil of apple orchard.</title>
        <authorList>
            <person name="Lee J.-S."/>
            <person name="Kim H.S."/>
            <person name="Kim J.-S."/>
        </authorList>
    </citation>
    <scope>NUCLEOTIDE SEQUENCE [LARGE SCALE GENOMIC DNA]</scope>
    <source>
        <strain evidence="2 3">KCTC 23157</strain>
    </source>
</reference>
<keyword evidence="1" id="KW-0732">Signal</keyword>
<feature type="signal peptide" evidence="1">
    <location>
        <begin position="1"/>
        <end position="20"/>
    </location>
</feature>
<dbReference type="Proteomes" id="UP000632774">
    <property type="component" value="Unassembled WGS sequence"/>
</dbReference>
<keyword evidence="3" id="KW-1185">Reference proteome</keyword>
<name>A0ABR9XH25_9SPHI</name>
<protein>
    <submittedName>
        <fullName evidence="2">Uncharacterized protein</fullName>
    </submittedName>
</protein>
<feature type="chain" id="PRO_5046856355" evidence="1">
    <location>
        <begin position="21"/>
        <end position="102"/>
    </location>
</feature>
<evidence type="ECO:0000313" key="3">
    <source>
        <dbReference type="Proteomes" id="UP000632774"/>
    </source>
</evidence>
<sequence length="102" mass="11635">MKKIILTLVILTMAAQSSVAQNKPSTTGSWVIESNVRQPKTQTVKFYGNNNQLLYSETINKRLNINRKKIRQNLDKVLDSLTGKKDYAQNRAILAAIFKLKR</sequence>
<evidence type="ECO:0000256" key="1">
    <source>
        <dbReference type="SAM" id="SignalP"/>
    </source>
</evidence>
<accession>A0ABR9XH25</accession>
<dbReference type="RefSeq" id="WP_194106037.1">
    <property type="nucleotide sequence ID" value="NZ_JADFFM010000001.1"/>
</dbReference>
<organism evidence="2 3">
    <name type="scientific">Mucilaginibacter boryungensis</name>
    <dbReference type="NCBI Taxonomy" id="768480"/>
    <lineage>
        <taxon>Bacteria</taxon>
        <taxon>Pseudomonadati</taxon>
        <taxon>Bacteroidota</taxon>
        <taxon>Sphingobacteriia</taxon>
        <taxon>Sphingobacteriales</taxon>
        <taxon>Sphingobacteriaceae</taxon>
        <taxon>Mucilaginibacter</taxon>
    </lineage>
</organism>
<gene>
    <name evidence="2" type="ORF">IRJ18_10015</name>
</gene>
<evidence type="ECO:0000313" key="2">
    <source>
        <dbReference type="EMBL" id="MBE9666696.1"/>
    </source>
</evidence>
<comment type="caution">
    <text evidence="2">The sequence shown here is derived from an EMBL/GenBank/DDBJ whole genome shotgun (WGS) entry which is preliminary data.</text>
</comment>
<dbReference type="EMBL" id="JADFFM010000001">
    <property type="protein sequence ID" value="MBE9666696.1"/>
    <property type="molecule type" value="Genomic_DNA"/>
</dbReference>
<proteinExistence type="predicted"/>